<sequence length="341" mass="38482">MGAYILRDRCYFPEYLIGPLTKTLYTDMQSLGNNVSNNLRDLIEKVMDFLSEPGTVTWKNLNILPGQSGENSDHDVSGGIIPISLIWSFNVVSGRFMPDSLTDVLTKQLRFHLTSRAKTRRDLISPDTPPHWILADAEYLEAVLSICLFSMLSPNPDVWQNRSSHIPWRVIGHSTATSAEEKIGQFKKWLIHPAVQAELSILKRRDEYPNNTYRYGWRPRGHSLCLGMFLSSLSKQEKNPSSTELHTPENIVELVVRGNYRTNLPVMWAQEIFSIFMLAIASQVKEVLGPTETLSKTASEGVYEIACLRRISTLVMESGLANSVEEANLLIIPAFLHHGLI</sequence>
<dbReference type="OrthoDB" id="194358at2759"/>
<evidence type="ECO:0000313" key="1">
    <source>
        <dbReference type="EMBL" id="KAH7243643.1"/>
    </source>
</evidence>
<dbReference type="EMBL" id="JAGMUX010000012">
    <property type="protein sequence ID" value="KAH7243643.1"/>
    <property type="molecule type" value="Genomic_DNA"/>
</dbReference>
<dbReference type="GeneID" id="70214624"/>
<keyword evidence="2" id="KW-1185">Reference proteome</keyword>
<reference evidence="1" key="1">
    <citation type="journal article" date="2021" name="Nat. Commun.">
        <title>Genetic determinants of endophytism in the Arabidopsis root mycobiome.</title>
        <authorList>
            <person name="Mesny F."/>
            <person name="Miyauchi S."/>
            <person name="Thiergart T."/>
            <person name="Pickel B."/>
            <person name="Atanasova L."/>
            <person name="Karlsson M."/>
            <person name="Huettel B."/>
            <person name="Barry K.W."/>
            <person name="Haridas S."/>
            <person name="Chen C."/>
            <person name="Bauer D."/>
            <person name="Andreopoulos W."/>
            <person name="Pangilinan J."/>
            <person name="LaButti K."/>
            <person name="Riley R."/>
            <person name="Lipzen A."/>
            <person name="Clum A."/>
            <person name="Drula E."/>
            <person name="Henrissat B."/>
            <person name="Kohler A."/>
            <person name="Grigoriev I.V."/>
            <person name="Martin F.M."/>
            <person name="Hacquard S."/>
        </authorList>
    </citation>
    <scope>NUCLEOTIDE SEQUENCE</scope>
    <source>
        <strain evidence="1">MPI-CAGE-AT-0023</strain>
    </source>
</reference>
<gene>
    <name evidence="1" type="ORF">BKA55DRAFT_100737</name>
</gene>
<proteinExistence type="predicted"/>
<name>A0A9P9K0I0_FUSRE</name>
<accession>A0A9P9K0I0</accession>
<evidence type="ECO:0000313" key="2">
    <source>
        <dbReference type="Proteomes" id="UP000720189"/>
    </source>
</evidence>
<dbReference type="Proteomes" id="UP000720189">
    <property type="component" value="Unassembled WGS sequence"/>
</dbReference>
<protein>
    <submittedName>
        <fullName evidence="1">Uncharacterized protein</fullName>
    </submittedName>
</protein>
<organism evidence="1 2">
    <name type="scientific">Fusarium redolens</name>
    <dbReference type="NCBI Taxonomy" id="48865"/>
    <lineage>
        <taxon>Eukaryota</taxon>
        <taxon>Fungi</taxon>
        <taxon>Dikarya</taxon>
        <taxon>Ascomycota</taxon>
        <taxon>Pezizomycotina</taxon>
        <taxon>Sordariomycetes</taxon>
        <taxon>Hypocreomycetidae</taxon>
        <taxon>Hypocreales</taxon>
        <taxon>Nectriaceae</taxon>
        <taxon>Fusarium</taxon>
        <taxon>Fusarium redolens species complex</taxon>
    </lineage>
</organism>
<dbReference type="AlphaFoldDB" id="A0A9P9K0I0"/>
<comment type="caution">
    <text evidence="1">The sequence shown here is derived from an EMBL/GenBank/DDBJ whole genome shotgun (WGS) entry which is preliminary data.</text>
</comment>
<dbReference type="RefSeq" id="XP_046047136.1">
    <property type="nucleotide sequence ID" value="XM_046184670.1"/>
</dbReference>